<dbReference type="EMBL" id="WEKT01000024">
    <property type="protein sequence ID" value="MZI94178.1"/>
    <property type="molecule type" value="Genomic_DNA"/>
</dbReference>
<name>A0A7X4RV52_9VIBR</name>
<dbReference type="Pfam" id="PF02566">
    <property type="entry name" value="OsmC"/>
    <property type="match status" value="1"/>
</dbReference>
<dbReference type="Gene3D" id="3.30.300.20">
    <property type="match status" value="1"/>
</dbReference>
<dbReference type="PANTHER" id="PTHR42830:SF2">
    <property type="entry name" value="OSMC_OHR FAMILY PROTEIN"/>
    <property type="match status" value="1"/>
</dbReference>
<dbReference type="AlphaFoldDB" id="A0A7X4RV52"/>
<dbReference type="Proteomes" id="UP000462621">
    <property type="component" value="Unassembled WGS sequence"/>
</dbReference>
<sequence>MDIKLNLSWTGGMKGEGLIQSEGLSTKISIPAVYGGLGEYSNPKELYVASTAACFLSTLSAISDNKKLPLESLSVETNAHESDDEFSIHHIANIVLKSDATDSDKKKAADYTATADSICAVGNLARKAGVNVTAEPNITVAE</sequence>
<evidence type="ECO:0000313" key="2">
    <source>
        <dbReference type="Proteomes" id="UP000462621"/>
    </source>
</evidence>
<reference evidence="1 2" key="1">
    <citation type="submission" date="2019-10" db="EMBL/GenBank/DDBJ databases">
        <title>Vibrio sp. nov. isolated from a shrimp pond.</title>
        <authorList>
            <person name="Gomez-Gil B."/>
            <person name="Enciso-Ibarra J."/>
            <person name="Enciso-Ibarra K."/>
            <person name="Bolan-Mejia C."/>
        </authorList>
    </citation>
    <scope>NUCLEOTIDE SEQUENCE [LARGE SCALE GENOMIC DNA]</scope>
    <source>
        <strain evidence="1 2">CAIM 722</strain>
    </source>
</reference>
<dbReference type="PANTHER" id="PTHR42830">
    <property type="entry name" value="OSMOTICALLY INDUCIBLE FAMILY PROTEIN"/>
    <property type="match status" value="1"/>
</dbReference>
<evidence type="ECO:0000313" key="1">
    <source>
        <dbReference type="EMBL" id="MZI94178.1"/>
    </source>
</evidence>
<organism evidence="1 2">
    <name type="scientific">Vibrio eleionomae</name>
    <dbReference type="NCBI Taxonomy" id="2653505"/>
    <lineage>
        <taxon>Bacteria</taxon>
        <taxon>Pseudomonadati</taxon>
        <taxon>Pseudomonadota</taxon>
        <taxon>Gammaproteobacteria</taxon>
        <taxon>Vibrionales</taxon>
        <taxon>Vibrionaceae</taxon>
        <taxon>Vibrio</taxon>
    </lineage>
</organism>
<protein>
    <submittedName>
        <fullName evidence="1">Osmotically inducible protein OsmC</fullName>
    </submittedName>
</protein>
<accession>A0A7X4RV52</accession>
<gene>
    <name evidence="1" type="ORF">F9817_13340</name>
</gene>
<dbReference type="InterPro" id="IPR015946">
    <property type="entry name" value="KH_dom-like_a/b"/>
</dbReference>
<dbReference type="RefSeq" id="WP_161156334.1">
    <property type="nucleotide sequence ID" value="NZ_WEKT01000024.1"/>
</dbReference>
<comment type="caution">
    <text evidence="1">The sequence shown here is derived from an EMBL/GenBank/DDBJ whole genome shotgun (WGS) entry which is preliminary data.</text>
</comment>
<keyword evidence="2" id="KW-1185">Reference proteome</keyword>
<dbReference type="InterPro" id="IPR052707">
    <property type="entry name" value="OsmC_Ohr_Peroxiredoxin"/>
</dbReference>
<proteinExistence type="predicted"/>
<dbReference type="InterPro" id="IPR003718">
    <property type="entry name" value="OsmC/Ohr_fam"/>
</dbReference>
<dbReference type="InterPro" id="IPR036102">
    <property type="entry name" value="OsmC/Ohrsf"/>
</dbReference>
<dbReference type="SUPFAM" id="SSF82784">
    <property type="entry name" value="OsmC-like"/>
    <property type="match status" value="1"/>
</dbReference>